<proteinExistence type="predicted"/>
<dbReference type="EMBL" id="OMOQ01000001">
    <property type="protein sequence ID" value="SPH18558.1"/>
    <property type="molecule type" value="Genomic_DNA"/>
</dbReference>
<protein>
    <recommendedName>
        <fullName evidence="2">YjiS-like domain-containing protein</fullName>
    </recommendedName>
</protein>
<dbReference type="RefSeq" id="WP_245890822.1">
    <property type="nucleotide sequence ID" value="NZ_OMOQ01000001.1"/>
</dbReference>
<dbReference type="Pfam" id="PF06568">
    <property type="entry name" value="YjiS-like"/>
    <property type="match status" value="1"/>
</dbReference>
<organism evidence="3 4">
    <name type="scientific">Albidovulum aquaemixtae</name>
    <dbReference type="NCBI Taxonomy" id="1542388"/>
    <lineage>
        <taxon>Bacteria</taxon>
        <taxon>Pseudomonadati</taxon>
        <taxon>Pseudomonadota</taxon>
        <taxon>Alphaproteobacteria</taxon>
        <taxon>Rhodobacterales</taxon>
        <taxon>Paracoccaceae</taxon>
        <taxon>Albidovulum</taxon>
    </lineage>
</organism>
<dbReference type="InterPro" id="IPR009506">
    <property type="entry name" value="YjiS-like"/>
</dbReference>
<evidence type="ECO:0000313" key="3">
    <source>
        <dbReference type="EMBL" id="SPH18558.1"/>
    </source>
</evidence>
<gene>
    <name evidence="3" type="ORF">DEA8626_02098</name>
</gene>
<sequence>MAYTVSHSLPRPRRTGLVARFRDMVEIRRQRRALLDLNAHLLKDIGLSAQEAQEESERPVWDVPDHWRR</sequence>
<evidence type="ECO:0000256" key="1">
    <source>
        <dbReference type="SAM" id="MobiDB-lite"/>
    </source>
</evidence>
<accession>A0A2R8B7F9</accession>
<feature type="domain" description="YjiS-like" evidence="2">
    <location>
        <begin position="17"/>
        <end position="52"/>
    </location>
</feature>
<dbReference type="Proteomes" id="UP000244924">
    <property type="component" value="Unassembled WGS sequence"/>
</dbReference>
<evidence type="ECO:0000313" key="4">
    <source>
        <dbReference type="Proteomes" id="UP000244924"/>
    </source>
</evidence>
<keyword evidence="4" id="KW-1185">Reference proteome</keyword>
<name>A0A2R8B7F9_9RHOB</name>
<reference evidence="3 4" key="1">
    <citation type="submission" date="2018-03" db="EMBL/GenBank/DDBJ databases">
        <authorList>
            <person name="Keele B.F."/>
        </authorList>
    </citation>
    <scope>NUCLEOTIDE SEQUENCE [LARGE SCALE GENOMIC DNA]</scope>
    <source>
        <strain evidence="3 4">CECT 8626</strain>
    </source>
</reference>
<evidence type="ECO:0000259" key="2">
    <source>
        <dbReference type="Pfam" id="PF06568"/>
    </source>
</evidence>
<dbReference type="AlphaFoldDB" id="A0A2R8B7F9"/>
<feature type="region of interest" description="Disordered" evidence="1">
    <location>
        <begin position="48"/>
        <end position="69"/>
    </location>
</feature>
<feature type="compositionally biased region" description="Basic and acidic residues" evidence="1">
    <location>
        <begin position="55"/>
        <end position="69"/>
    </location>
</feature>